<evidence type="ECO:0000259" key="6">
    <source>
        <dbReference type="PROSITE" id="PS51007"/>
    </source>
</evidence>
<accession>A0A3S0J8E2</accession>
<dbReference type="AlphaFoldDB" id="A0A3S0J8E2"/>
<feature type="transmembrane region" description="Helical" evidence="5">
    <location>
        <begin position="64"/>
        <end position="84"/>
    </location>
</feature>
<comment type="caution">
    <text evidence="7">The sequence shown here is derived from an EMBL/GenBank/DDBJ whole genome shotgun (WGS) entry which is preliminary data.</text>
</comment>
<evidence type="ECO:0000256" key="5">
    <source>
        <dbReference type="SAM" id="Phobius"/>
    </source>
</evidence>
<feature type="domain" description="Cytochrome c" evidence="6">
    <location>
        <begin position="129"/>
        <end position="220"/>
    </location>
</feature>
<evidence type="ECO:0000256" key="1">
    <source>
        <dbReference type="ARBA" id="ARBA00022617"/>
    </source>
</evidence>
<sequence>MSDLPEAGWLNLLIGLLQGAQLQLLRLLDALGLAGHAHGQPAWPWALRLSGENLLIDLGQARRLGLTVVLLAAVLLVLLLALLWRRRRAWLVVLAALLVVATPWPEASVVLVPAYPTSFQASRTGFTADSIERGRVLFAAQCVACHGTDGRGQGPLASSQPVWPPNLSGPLLWRRADGDLLWHVLDGMRDRRGNTTMPGFGTKLSDADAWALIDFMKAQGAGESLRAAGLWAQPIAPPDVTVQCGSKLPRRLASWRGQRVRVVAAGDGASPLDDPRLVTVFLAPDAGAAARHAGDCVSTSPAAWTAFSLVAATTQLAGTQFIVDRDGWLRARGEPGKGAWSDDDLLCRTEQPPSSGVRPLAADGLGALIARMDAEPVRFVKGGYVH</sequence>
<dbReference type="GO" id="GO:0009055">
    <property type="term" value="F:electron transfer activity"/>
    <property type="evidence" value="ECO:0007669"/>
    <property type="project" value="InterPro"/>
</dbReference>
<protein>
    <submittedName>
        <fullName evidence="7">Cytochrome c</fullName>
    </submittedName>
</protein>
<keyword evidence="2 4" id="KW-0479">Metal-binding</keyword>
<organism evidence="7 8">
    <name type="scientific">Variovorax gossypii</name>
    <dbReference type="NCBI Taxonomy" id="1679495"/>
    <lineage>
        <taxon>Bacteria</taxon>
        <taxon>Pseudomonadati</taxon>
        <taxon>Pseudomonadota</taxon>
        <taxon>Betaproteobacteria</taxon>
        <taxon>Burkholderiales</taxon>
        <taxon>Comamonadaceae</taxon>
        <taxon>Variovorax</taxon>
    </lineage>
</organism>
<keyword evidence="8" id="KW-1185">Reference proteome</keyword>
<dbReference type="EMBL" id="RXOE01000001">
    <property type="protein sequence ID" value="RTQ36716.1"/>
    <property type="molecule type" value="Genomic_DNA"/>
</dbReference>
<dbReference type="GO" id="GO:0046872">
    <property type="term" value="F:metal ion binding"/>
    <property type="evidence" value="ECO:0007669"/>
    <property type="project" value="UniProtKB-KW"/>
</dbReference>
<gene>
    <name evidence="7" type="ORF">EJP69_02955</name>
</gene>
<dbReference type="GO" id="GO:0020037">
    <property type="term" value="F:heme binding"/>
    <property type="evidence" value="ECO:0007669"/>
    <property type="project" value="InterPro"/>
</dbReference>
<dbReference type="Pfam" id="PF13442">
    <property type="entry name" value="Cytochrome_CBB3"/>
    <property type="match status" value="1"/>
</dbReference>
<dbReference type="Gene3D" id="1.10.760.10">
    <property type="entry name" value="Cytochrome c-like domain"/>
    <property type="match status" value="1"/>
</dbReference>
<dbReference type="PROSITE" id="PS51007">
    <property type="entry name" value="CYTC"/>
    <property type="match status" value="1"/>
</dbReference>
<dbReference type="Proteomes" id="UP000267418">
    <property type="component" value="Unassembled WGS sequence"/>
</dbReference>
<proteinExistence type="predicted"/>
<keyword evidence="5" id="KW-0472">Membrane</keyword>
<dbReference type="RefSeq" id="WP_126468676.1">
    <property type="nucleotide sequence ID" value="NZ_RXOE01000001.1"/>
</dbReference>
<keyword evidence="5" id="KW-0812">Transmembrane</keyword>
<keyword evidence="5" id="KW-1133">Transmembrane helix</keyword>
<dbReference type="SUPFAM" id="SSF46626">
    <property type="entry name" value="Cytochrome c"/>
    <property type="match status" value="1"/>
</dbReference>
<dbReference type="InterPro" id="IPR036909">
    <property type="entry name" value="Cyt_c-like_dom_sf"/>
</dbReference>
<evidence type="ECO:0000256" key="3">
    <source>
        <dbReference type="ARBA" id="ARBA00023004"/>
    </source>
</evidence>
<dbReference type="InterPro" id="IPR009056">
    <property type="entry name" value="Cyt_c-like_dom"/>
</dbReference>
<evidence type="ECO:0000313" key="7">
    <source>
        <dbReference type="EMBL" id="RTQ36716.1"/>
    </source>
</evidence>
<evidence type="ECO:0000313" key="8">
    <source>
        <dbReference type="Proteomes" id="UP000267418"/>
    </source>
</evidence>
<keyword evidence="3 4" id="KW-0408">Iron</keyword>
<evidence type="ECO:0000256" key="4">
    <source>
        <dbReference type="PROSITE-ProRule" id="PRU00433"/>
    </source>
</evidence>
<dbReference type="InterPro" id="IPR051459">
    <property type="entry name" value="Cytochrome_c-type_DH"/>
</dbReference>
<keyword evidence="1 4" id="KW-0349">Heme</keyword>
<feature type="transmembrane region" description="Helical" evidence="5">
    <location>
        <begin position="91"/>
        <end position="115"/>
    </location>
</feature>
<dbReference type="OrthoDB" id="9765171at2"/>
<name>A0A3S0J8E2_9BURK</name>
<reference evidence="7 8" key="1">
    <citation type="submission" date="2018-12" db="EMBL/GenBank/DDBJ databases">
        <title>The genome of Variovorax gossypii DSM 100435.</title>
        <authorList>
            <person name="Gao J."/>
            <person name="Sun J."/>
        </authorList>
    </citation>
    <scope>NUCLEOTIDE SEQUENCE [LARGE SCALE GENOMIC DNA]</scope>
    <source>
        <strain evidence="7 8">DSM 100435</strain>
    </source>
</reference>
<dbReference type="PANTHER" id="PTHR35008">
    <property type="entry name" value="BLL4482 PROTEIN-RELATED"/>
    <property type="match status" value="1"/>
</dbReference>
<dbReference type="PANTHER" id="PTHR35008:SF4">
    <property type="entry name" value="BLL4482 PROTEIN"/>
    <property type="match status" value="1"/>
</dbReference>
<evidence type="ECO:0000256" key="2">
    <source>
        <dbReference type="ARBA" id="ARBA00022723"/>
    </source>
</evidence>